<dbReference type="eggNOG" id="ENOG5030X71">
    <property type="taxonomic scope" value="Bacteria"/>
</dbReference>
<dbReference type="OrthoDB" id="3388214at2"/>
<dbReference type="Proteomes" id="UP000001918">
    <property type="component" value="Chromosome"/>
</dbReference>
<dbReference type="STRING" id="471852.Tcur_4687"/>
<sequence length="215" mass="22828">MGEFIETIFSFPTGLFTFALVVVGGYWLAMVLGAADLELLDGDDEAAGLSGFLGALRLGDVPVTVALSLLIAFSWFFSLVGAVMLDGLELSSPLTIALGLVVLALAVVLAWLATCLVVIPLRKALPRLRESSRHDFVGRVCVIRTSTVGPDFGQAEITAPDGSSAIIQVRQESEDPLAGPLTAGSTALIFDYDSKGEFFRVMPYDASMDPDRPLS</sequence>
<keyword evidence="1" id="KW-0472">Membrane</keyword>
<dbReference type="KEGG" id="tcu:Tcur_4687"/>
<feature type="transmembrane region" description="Helical" evidence="1">
    <location>
        <begin position="96"/>
        <end position="119"/>
    </location>
</feature>
<feature type="transmembrane region" description="Helical" evidence="1">
    <location>
        <begin position="15"/>
        <end position="40"/>
    </location>
</feature>
<keyword evidence="3" id="KW-1185">Reference proteome</keyword>
<evidence type="ECO:0000256" key="1">
    <source>
        <dbReference type="SAM" id="Phobius"/>
    </source>
</evidence>
<reference evidence="2 3" key="1">
    <citation type="journal article" date="2011" name="Stand. Genomic Sci.">
        <title>Complete genome sequence of Thermomonospora curvata type strain (B9).</title>
        <authorList>
            <person name="Chertkov O."/>
            <person name="Sikorski J."/>
            <person name="Nolan M."/>
            <person name="Lapidus A."/>
            <person name="Lucas S."/>
            <person name="Del Rio T.G."/>
            <person name="Tice H."/>
            <person name="Cheng J.F."/>
            <person name="Goodwin L."/>
            <person name="Pitluck S."/>
            <person name="Liolios K."/>
            <person name="Ivanova N."/>
            <person name="Mavromatis K."/>
            <person name="Mikhailova N."/>
            <person name="Ovchinnikova G."/>
            <person name="Pati A."/>
            <person name="Chen A."/>
            <person name="Palaniappan K."/>
            <person name="Djao O.D."/>
            <person name="Land M."/>
            <person name="Hauser L."/>
            <person name="Chang Y.J."/>
            <person name="Jeffries C.D."/>
            <person name="Brettin T."/>
            <person name="Han C."/>
            <person name="Detter J.C."/>
            <person name="Rohde M."/>
            <person name="Goker M."/>
            <person name="Woyke T."/>
            <person name="Bristow J."/>
            <person name="Eisen J.A."/>
            <person name="Markowitz V."/>
            <person name="Hugenholtz P."/>
            <person name="Klenk H.P."/>
            <person name="Kyrpides N.C."/>
        </authorList>
    </citation>
    <scope>NUCLEOTIDE SEQUENCE [LARGE SCALE GENOMIC DNA]</scope>
    <source>
        <strain evidence="3">ATCC 19995 / DSM 43183 / JCM 3096 / KCTC 9072 / NBRC 15933 / NCIMB 10081 / Henssen B9</strain>
    </source>
</reference>
<evidence type="ECO:0008006" key="4">
    <source>
        <dbReference type="Google" id="ProtNLM"/>
    </source>
</evidence>
<name>D1A6B0_THECD</name>
<dbReference type="RefSeq" id="WP_012854990.1">
    <property type="nucleotide sequence ID" value="NC_013510.1"/>
</dbReference>
<feature type="transmembrane region" description="Helical" evidence="1">
    <location>
        <begin position="61"/>
        <end position="84"/>
    </location>
</feature>
<dbReference type="AlphaFoldDB" id="D1A6B0"/>
<proteinExistence type="predicted"/>
<protein>
    <recommendedName>
        <fullName evidence="4">DUF1449 family protein</fullName>
    </recommendedName>
</protein>
<keyword evidence="1" id="KW-1133">Transmembrane helix</keyword>
<gene>
    <name evidence="2" type="ordered locus">Tcur_4687</name>
</gene>
<dbReference type="EMBL" id="CP001738">
    <property type="protein sequence ID" value="ACZ00209.1"/>
    <property type="molecule type" value="Genomic_DNA"/>
</dbReference>
<evidence type="ECO:0000313" key="2">
    <source>
        <dbReference type="EMBL" id="ACZ00209.1"/>
    </source>
</evidence>
<keyword evidence="1" id="KW-0812">Transmembrane</keyword>
<evidence type="ECO:0000313" key="3">
    <source>
        <dbReference type="Proteomes" id="UP000001918"/>
    </source>
</evidence>
<accession>D1A6B0</accession>
<dbReference type="HOGENOM" id="CLU_086035_1_1_11"/>
<organism evidence="2 3">
    <name type="scientific">Thermomonospora curvata (strain ATCC 19995 / DSM 43183 / JCM 3096 / KCTC 9072 / NBRC 15933 / NCIMB 10081 / Henssen B9)</name>
    <dbReference type="NCBI Taxonomy" id="471852"/>
    <lineage>
        <taxon>Bacteria</taxon>
        <taxon>Bacillati</taxon>
        <taxon>Actinomycetota</taxon>
        <taxon>Actinomycetes</taxon>
        <taxon>Streptosporangiales</taxon>
        <taxon>Thermomonosporaceae</taxon>
        <taxon>Thermomonospora</taxon>
    </lineage>
</organism>